<name>A0A0D0C6X2_9AGAR</name>
<reference evidence="1 2" key="1">
    <citation type="submission" date="2014-04" db="EMBL/GenBank/DDBJ databases">
        <title>Evolutionary Origins and Diversification of the Mycorrhizal Mutualists.</title>
        <authorList>
            <consortium name="DOE Joint Genome Institute"/>
            <consortium name="Mycorrhizal Genomics Consortium"/>
            <person name="Kohler A."/>
            <person name="Kuo A."/>
            <person name="Nagy L.G."/>
            <person name="Floudas D."/>
            <person name="Copeland A."/>
            <person name="Barry K.W."/>
            <person name="Cichocki N."/>
            <person name="Veneault-Fourrey C."/>
            <person name="LaButti K."/>
            <person name="Lindquist E.A."/>
            <person name="Lipzen A."/>
            <person name="Lundell T."/>
            <person name="Morin E."/>
            <person name="Murat C."/>
            <person name="Riley R."/>
            <person name="Ohm R."/>
            <person name="Sun H."/>
            <person name="Tunlid A."/>
            <person name="Henrissat B."/>
            <person name="Grigoriev I.V."/>
            <person name="Hibbett D.S."/>
            <person name="Martin F."/>
        </authorList>
    </citation>
    <scope>NUCLEOTIDE SEQUENCE [LARGE SCALE GENOMIC DNA]</scope>
    <source>
        <strain evidence="1 2">FD-317 M1</strain>
    </source>
</reference>
<keyword evidence="2" id="KW-1185">Reference proteome</keyword>
<proteinExistence type="predicted"/>
<evidence type="ECO:0000313" key="1">
    <source>
        <dbReference type="EMBL" id="KIK58264.1"/>
    </source>
</evidence>
<sequence>MTWLNLADLWSSAYIMSDWLSAVVIANSISRSPEEDHERAPLSPLSSLTLLSPIQRPILLDFLRAKNLGIKRHIKDAA</sequence>
<gene>
    <name evidence="1" type="ORF">GYMLUDRAFT_75029</name>
</gene>
<accession>A0A0D0C6X2</accession>
<organism evidence="1 2">
    <name type="scientific">Collybiopsis luxurians FD-317 M1</name>
    <dbReference type="NCBI Taxonomy" id="944289"/>
    <lineage>
        <taxon>Eukaryota</taxon>
        <taxon>Fungi</taxon>
        <taxon>Dikarya</taxon>
        <taxon>Basidiomycota</taxon>
        <taxon>Agaricomycotina</taxon>
        <taxon>Agaricomycetes</taxon>
        <taxon>Agaricomycetidae</taxon>
        <taxon>Agaricales</taxon>
        <taxon>Marasmiineae</taxon>
        <taxon>Omphalotaceae</taxon>
        <taxon>Collybiopsis</taxon>
        <taxon>Collybiopsis luxurians</taxon>
    </lineage>
</organism>
<evidence type="ECO:0000313" key="2">
    <source>
        <dbReference type="Proteomes" id="UP000053593"/>
    </source>
</evidence>
<dbReference type="AlphaFoldDB" id="A0A0D0C6X2"/>
<protein>
    <submittedName>
        <fullName evidence="1">Uncharacterized protein</fullName>
    </submittedName>
</protein>
<dbReference type="Proteomes" id="UP000053593">
    <property type="component" value="Unassembled WGS sequence"/>
</dbReference>
<dbReference type="EMBL" id="KN834786">
    <property type="protein sequence ID" value="KIK58264.1"/>
    <property type="molecule type" value="Genomic_DNA"/>
</dbReference>
<dbReference type="HOGENOM" id="CLU_2622277_0_0_1"/>